<organism evidence="1">
    <name type="scientific">marine sediment metagenome</name>
    <dbReference type="NCBI Taxonomy" id="412755"/>
    <lineage>
        <taxon>unclassified sequences</taxon>
        <taxon>metagenomes</taxon>
        <taxon>ecological metagenomes</taxon>
    </lineage>
</organism>
<dbReference type="EMBL" id="BART01036271">
    <property type="protein sequence ID" value="GAH09280.1"/>
    <property type="molecule type" value="Genomic_DNA"/>
</dbReference>
<evidence type="ECO:0000313" key="1">
    <source>
        <dbReference type="EMBL" id="GAH09280.1"/>
    </source>
</evidence>
<accession>X1DLW9</accession>
<protein>
    <submittedName>
        <fullName evidence="1">Uncharacterized protein</fullName>
    </submittedName>
</protein>
<comment type="caution">
    <text evidence="1">The sequence shown here is derived from an EMBL/GenBank/DDBJ whole genome shotgun (WGS) entry which is preliminary data.</text>
</comment>
<proteinExistence type="predicted"/>
<sequence length="37" mass="4209">ALFDLKIIGFHACTPVTEPLNEKNNLLSEFISKYNID</sequence>
<feature type="non-terminal residue" evidence="1">
    <location>
        <position position="1"/>
    </location>
</feature>
<name>X1DLW9_9ZZZZ</name>
<gene>
    <name evidence="1" type="ORF">S01H4_61241</name>
</gene>
<reference evidence="1" key="1">
    <citation type="journal article" date="2014" name="Front. Microbiol.">
        <title>High frequency of phylogenetically diverse reductive dehalogenase-homologous genes in deep subseafloor sedimentary metagenomes.</title>
        <authorList>
            <person name="Kawai M."/>
            <person name="Futagami T."/>
            <person name="Toyoda A."/>
            <person name="Takaki Y."/>
            <person name="Nishi S."/>
            <person name="Hori S."/>
            <person name="Arai W."/>
            <person name="Tsubouchi T."/>
            <person name="Morono Y."/>
            <person name="Uchiyama I."/>
            <person name="Ito T."/>
            <person name="Fujiyama A."/>
            <person name="Inagaki F."/>
            <person name="Takami H."/>
        </authorList>
    </citation>
    <scope>NUCLEOTIDE SEQUENCE</scope>
    <source>
        <strain evidence="1">Expedition CK06-06</strain>
    </source>
</reference>
<dbReference type="AlphaFoldDB" id="X1DLW9"/>